<sequence>MANNEIKAWKERSNEEKQESINQYNKMIFATAIKQGKEFWKEDKSIEQINKDMPYNPKTGEPYIGITSALLQAVAKINGYETNQFITMKQANTLGGKLKPLTNENGQQVISEKTGKPQYSQGVKIPLMKTYELVPKLNDNKQPIKENGQQVFVKQYLSKPTLETTTLYHVSQFDNLDHSKFKEKNMENVEKLRYENRNTAKEPKIEKQLHQIGLHDKTRIALHEYLNAQSKGIDYKVPLIAKTRTDMQLENQKQQNKAQPKKKGMER</sequence>
<organism evidence="3 4">
    <name type="scientific">Helicobacter trogontum</name>
    <dbReference type="NCBI Taxonomy" id="50960"/>
    <lineage>
        <taxon>Bacteria</taxon>
        <taxon>Pseudomonadati</taxon>
        <taxon>Campylobacterota</taxon>
        <taxon>Epsilonproteobacteria</taxon>
        <taxon>Campylobacterales</taxon>
        <taxon>Helicobacteraceae</taxon>
        <taxon>Helicobacter</taxon>
    </lineage>
</organism>
<feature type="region of interest" description="Disordered" evidence="1">
    <location>
        <begin position="246"/>
        <end position="267"/>
    </location>
</feature>
<evidence type="ECO:0000313" key="3">
    <source>
        <dbReference type="EMBL" id="TLD84678.1"/>
    </source>
</evidence>
<dbReference type="Pfam" id="PF08401">
    <property type="entry name" value="ArdcN"/>
    <property type="match status" value="1"/>
</dbReference>
<evidence type="ECO:0000259" key="2">
    <source>
        <dbReference type="Pfam" id="PF08401"/>
    </source>
</evidence>
<dbReference type="RefSeq" id="WP_034344993.1">
    <property type="nucleotide sequence ID" value="NZ_FZNG01000035.1"/>
</dbReference>
<dbReference type="AlphaFoldDB" id="A0A099VBR7"/>
<dbReference type="GO" id="GO:0003697">
    <property type="term" value="F:single-stranded DNA binding"/>
    <property type="evidence" value="ECO:0007669"/>
    <property type="project" value="InterPro"/>
</dbReference>
<dbReference type="Proteomes" id="UP000029878">
    <property type="component" value="Unassembled WGS sequence"/>
</dbReference>
<feature type="domain" description="N-terminal" evidence="2">
    <location>
        <begin position="31"/>
        <end position="131"/>
    </location>
</feature>
<evidence type="ECO:0000256" key="1">
    <source>
        <dbReference type="SAM" id="MobiDB-lite"/>
    </source>
</evidence>
<dbReference type="InterPro" id="IPR013610">
    <property type="entry name" value="ArdC_N"/>
</dbReference>
<comment type="caution">
    <text evidence="3">The sequence shown here is derived from an EMBL/GenBank/DDBJ whole genome shotgun (WGS) entry which is preliminary data.</text>
</comment>
<protein>
    <submittedName>
        <fullName evidence="3">DUF1738 domain-containing protein</fullName>
    </submittedName>
</protein>
<gene>
    <name evidence="3" type="ORF">LS81_001320</name>
</gene>
<accession>A0A099VBR7</accession>
<reference evidence="3 4" key="1">
    <citation type="journal article" date="2014" name="Genome Announc.">
        <title>Draft genome sequences of eight enterohepatic helicobacter species isolated from both laboratory and wild rodents.</title>
        <authorList>
            <person name="Sheh A."/>
            <person name="Shen Z."/>
            <person name="Fox J.G."/>
        </authorList>
    </citation>
    <scope>NUCLEOTIDE SEQUENCE [LARGE SCALE GENOMIC DNA]</scope>
    <source>
        <strain evidence="3 4">ATCC 700114</strain>
    </source>
</reference>
<proteinExistence type="predicted"/>
<dbReference type="OrthoDB" id="5353254at2"/>
<dbReference type="EMBL" id="JRPL02000002">
    <property type="protein sequence ID" value="TLD84678.1"/>
    <property type="molecule type" value="Genomic_DNA"/>
</dbReference>
<evidence type="ECO:0000313" key="4">
    <source>
        <dbReference type="Proteomes" id="UP000029878"/>
    </source>
</evidence>
<name>A0A099VBR7_9HELI</name>